<dbReference type="EMBL" id="AP014705">
    <property type="protein sequence ID" value="BAQ49412.1"/>
    <property type="molecule type" value="Genomic_DNA"/>
</dbReference>
<name>A0A0C6FQS4_9HYPH</name>
<geneLocation type="plasmid" evidence="3">
    <name>pMaq22A_1p DNA</name>
</geneLocation>
<accession>A0A0C6FQS4</accession>
<gene>
    <name evidence="2" type="ORF">Maq22A_1p35965</name>
</gene>
<evidence type="ECO:0000256" key="1">
    <source>
        <dbReference type="SAM" id="MobiDB-lite"/>
    </source>
</evidence>
<dbReference type="RefSeq" id="WP_167543979.1">
    <property type="nucleotide sequence ID" value="NZ_AP014705.1"/>
</dbReference>
<sequence length="71" mass="7838">MHFHDGLLVMVVMVFVHDRPVAMVLLDAGVRMVDIAVVAVAVNPDPAGADVHVPGERHRPAPGRRRQRRRA</sequence>
<evidence type="ECO:0000313" key="3">
    <source>
        <dbReference type="Proteomes" id="UP000061432"/>
    </source>
</evidence>
<protein>
    <submittedName>
        <fullName evidence="2">Uncharacterized protein</fullName>
    </submittedName>
</protein>
<proteinExistence type="predicted"/>
<dbReference type="KEGG" id="maqu:Maq22A_1p35965"/>
<dbReference type="PATRIC" id="fig|270351.10.peg.6483"/>
<reference evidence="2 3" key="1">
    <citation type="journal article" date="2015" name="Genome Announc.">
        <title>Complete Genome Sequence of Methylobacterium aquaticum Strain 22A, Isolated from Racomitrium japonicum Moss.</title>
        <authorList>
            <person name="Tani A."/>
            <person name="Ogura Y."/>
            <person name="Hayashi T."/>
            <person name="Kimbara K."/>
        </authorList>
    </citation>
    <scope>NUCLEOTIDE SEQUENCE [LARGE SCALE GENOMIC DNA]</scope>
    <source>
        <strain evidence="2 3">MA-22A</strain>
        <plasmid evidence="3">Plasmid pMaq22A_1p DNA</plasmid>
    </source>
</reference>
<reference evidence="3" key="2">
    <citation type="submission" date="2015-01" db="EMBL/GenBank/DDBJ databases">
        <title>Complete genome sequence of Methylobacterium aquaticum strain 22A.</title>
        <authorList>
            <person name="Tani A."/>
            <person name="Ogura Y."/>
            <person name="Hayashi T."/>
        </authorList>
    </citation>
    <scope>NUCLEOTIDE SEQUENCE [LARGE SCALE GENOMIC DNA]</scope>
    <source>
        <strain evidence="3">MA-22A</strain>
        <plasmid evidence="3">Plasmid pMaq22A_1p DNA</plasmid>
    </source>
</reference>
<feature type="region of interest" description="Disordered" evidence="1">
    <location>
        <begin position="45"/>
        <end position="71"/>
    </location>
</feature>
<feature type="compositionally biased region" description="Basic residues" evidence="1">
    <location>
        <begin position="60"/>
        <end position="71"/>
    </location>
</feature>
<keyword evidence="2" id="KW-0614">Plasmid</keyword>
<evidence type="ECO:0000313" key="2">
    <source>
        <dbReference type="EMBL" id="BAQ49412.1"/>
    </source>
</evidence>
<organism evidence="2 3">
    <name type="scientific">Methylobacterium aquaticum</name>
    <dbReference type="NCBI Taxonomy" id="270351"/>
    <lineage>
        <taxon>Bacteria</taxon>
        <taxon>Pseudomonadati</taxon>
        <taxon>Pseudomonadota</taxon>
        <taxon>Alphaproteobacteria</taxon>
        <taxon>Hyphomicrobiales</taxon>
        <taxon>Methylobacteriaceae</taxon>
        <taxon>Methylobacterium</taxon>
    </lineage>
</organism>
<dbReference type="Proteomes" id="UP000061432">
    <property type="component" value="Plasmid pMaq22A_1p"/>
</dbReference>
<dbReference type="AlphaFoldDB" id="A0A0C6FQS4"/>